<evidence type="ECO:0000256" key="1">
    <source>
        <dbReference type="SAM" id="MobiDB-lite"/>
    </source>
</evidence>
<feature type="compositionally biased region" description="Acidic residues" evidence="1">
    <location>
        <begin position="525"/>
        <end position="542"/>
    </location>
</feature>
<dbReference type="SUPFAM" id="SSF49879">
    <property type="entry name" value="SMAD/FHA domain"/>
    <property type="match status" value="1"/>
</dbReference>
<accession>A0A151S117</accession>
<evidence type="ECO:0000313" key="3">
    <source>
        <dbReference type="EMBL" id="KYP48437.1"/>
    </source>
</evidence>
<feature type="region of interest" description="Disordered" evidence="1">
    <location>
        <begin position="314"/>
        <end position="337"/>
    </location>
</feature>
<dbReference type="InterPro" id="IPR000253">
    <property type="entry name" value="FHA_dom"/>
</dbReference>
<dbReference type="GO" id="GO:0045944">
    <property type="term" value="P:positive regulation of transcription by RNA polymerase II"/>
    <property type="evidence" value="ECO:0007669"/>
    <property type="project" value="TreeGrafter"/>
</dbReference>
<dbReference type="SMART" id="SM00240">
    <property type="entry name" value="FHA"/>
    <property type="match status" value="1"/>
</dbReference>
<reference evidence="3" key="1">
    <citation type="journal article" date="2012" name="Nat. Biotechnol.">
        <title>Draft genome sequence of pigeonpea (Cajanus cajan), an orphan legume crop of resource-poor farmers.</title>
        <authorList>
            <person name="Varshney R.K."/>
            <person name="Chen W."/>
            <person name="Li Y."/>
            <person name="Bharti A.K."/>
            <person name="Saxena R.K."/>
            <person name="Schlueter J.A."/>
            <person name="Donoghue M.T."/>
            <person name="Azam S."/>
            <person name="Fan G."/>
            <person name="Whaley A.M."/>
            <person name="Farmer A.D."/>
            <person name="Sheridan J."/>
            <person name="Iwata A."/>
            <person name="Tuteja R."/>
            <person name="Penmetsa R.V."/>
            <person name="Wu W."/>
            <person name="Upadhyaya H.D."/>
            <person name="Yang S.P."/>
            <person name="Shah T."/>
            <person name="Saxena K.B."/>
            <person name="Michael T."/>
            <person name="McCombie W.R."/>
            <person name="Yang B."/>
            <person name="Zhang G."/>
            <person name="Yang H."/>
            <person name="Wang J."/>
            <person name="Spillane C."/>
            <person name="Cook D.R."/>
            <person name="May G.D."/>
            <person name="Xu X."/>
            <person name="Jackson S.A."/>
        </authorList>
    </citation>
    <scope>NUCLEOTIDE SEQUENCE [LARGE SCALE GENOMIC DNA]</scope>
</reference>
<gene>
    <name evidence="3" type="ORF">KK1_029899</name>
</gene>
<dbReference type="EMBL" id="KQ483500">
    <property type="protein sequence ID" value="KYP48437.1"/>
    <property type="molecule type" value="Genomic_DNA"/>
</dbReference>
<evidence type="ECO:0000259" key="2">
    <source>
        <dbReference type="PROSITE" id="PS50006"/>
    </source>
</evidence>
<dbReference type="PROSITE" id="PS50006">
    <property type="entry name" value="FHA_DOMAIN"/>
    <property type="match status" value="1"/>
</dbReference>
<dbReference type="GO" id="GO:0044545">
    <property type="term" value="C:NSL complex"/>
    <property type="evidence" value="ECO:0007669"/>
    <property type="project" value="TreeGrafter"/>
</dbReference>
<dbReference type="STRING" id="3821.A0A151S117"/>
<dbReference type="OMA" id="IPHETNQ"/>
<evidence type="ECO:0000313" key="4">
    <source>
        <dbReference type="Proteomes" id="UP000075243"/>
    </source>
</evidence>
<dbReference type="InterPro" id="IPR037912">
    <property type="entry name" value="MCRS1"/>
</dbReference>
<dbReference type="Proteomes" id="UP000075243">
    <property type="component" value="Unassembled WGS sequence"/>
</dbReference>
<feature type="region of interest" description="Disordered" evidence="1">
    <location>
        <begin position="507"/>
        <end position="542"/>
    </location>
</feature>
<keyword evidence="4" id="KW-1185">Reference proteome</keyword>
<proteinExistence type="predicted"/>
<dbReference type="PANTHER" id="PTHR13233">
    <property type="entry name" value="MICROSPHERULE PROTEIN 1"/>
    <property type="match status" value="1"/>
</dbReference>
<dbReference type="GO" id="GO:0031011">
    <property type="term" value="C:Ino80 complex"/>
    <property type="evidence" value="ECO:0007669"/>
    <property type="project" value="InterPro"/>
</dbReference>
<dbReference type="Pfam" id="PF00498">
    <property type="entry name" value="FHA"/>
    <property type="match status" value="1"/>
</dbReference>
<organism evidence="3 4">
    <name type="scientific">Cajanus cajan</name>
    <name type="common">Pigeon pea</name>
    <name type="synonym">Cajanus indicus</name>
    <dbReference type="NCBI Taxonomy" id="3821"/>
    <lineage>
        <taxon>Eukaryota</taxon>
        <taxon>Viridiplantae</taxon>
        <taxon>Streptophyta</taxon>
        <taxon>Embryophyta</taxon>
        <taxon>Tracheophyta</taxon>
        <taxon>Spermatophyta</taxon>
        <taxon>Magnoliopsida</taxon>
        <taxon>eudicotyledons</taxon>
        <taxon>Gunneridae</taxon>
        <taxon>Pentapetalae</taxon>
        <taxon>rosids</taxon>
        <taxon>fabids</taxon>
        <taxon>Fabales</taxon>
        <taxon>Fabaceae</taxon>
        <taxon>Papilionoideae</taxon>
        <taxon>50 kb inversion clade</taxon>
        <taxon>NPAAA clade</taxon>
        <taxon>indigoferoid/millettioid clade</taxon>
        <taxon>Phaseoleae</taxon>
        <taxon>Cajanus</taxon>
    </lineage>
</organism>
<dbReference type="CDD" id="cd22687">
    <property type="entry name" value="FHA_MCRS1"/>
    <property type="match status" value="1"/>
</dbReference>
<dbReference type="PANTHER" id="PTHR13233:SF17">
    <property type="entry name" value="FHA DOMAIN PROTEIN"/>
    <property type="match status" value="1"/>
</dbReference>
<dbReference type="Pfam" id="PF13325">
    <property type="entry name" value="MCRS_N"/>
    <property type="match status" value="1"/>
</dbReference>
<feature type="domain" description="FHA" evidence="2">
    <location>
        <begin position="620"/>
        <end position="677"/>
    </location>
</feature>
<dbReference type="InterPro" id="IPR025999">
    <property type="entry name" value="MCRS_N"/>
</dbReference>
<dbReference type="FunFam" id="2.60.200.20:FF:000052">
    <property type="entry name" value="Microspherule protein 1"/>
    <property type="match status" value="1"/>
</dbReference>
<feature type="compositionally biased region" description="Basic and acidic residues" evidence="1">
    <location>
        <begin position="507"/>
        <end position="517"/>
    </location>
</feature>
<dbReference type="Gene3D" id="2.60.200.20">
    <property type="match status" value="1"/>
</dbReference>
<feature type="region of interest" description="Disordered" evidence="1">
    <location>
        <begin position="256"/>
        <end position="281"/>
    </location>
</feature>
<protein>
    <submittedName>
        <fullName evidence="3">Microspherule protein 1</fullName>
    </submittedName>
</protein>
<dbReference type="GO" id="GO:0071339">
    <property type="term" value="C:MLL1 complex"/>
    <property type="evidence" value="ECO:0007669"/>
    <property type="project" value="InterPro"/>
</dbReference>
<name>A0A151S117_CAJCA</name>
<dbReference type="GO" id="GO:0002151">
    <property type="term" value="F:G-quadruplex RNA binding"/>
    <property type="evidence" value="ECO:0007669"/>
    <property type="project" value="InterPro"/>
</dbReference>
<dbReference type="AlphaFoldDB" id="A0A151S117"/>
<dbReference type="InterPro" id="IPR008984">
    <property type="entry name" value="SMAD_FHA_dom_sf"/>
</dbReference>
<sequence>MDPVEVLPPWVPEDDLLLKNAVESGASLESLAKGAVRFSRRYSLGELRDRWRSLLYDDAVSAAAAAAMGSLELGKSGGSGQGGGRKRKVQSVRRLYYAVQKRLRRHGGVAASDVGCEGKENVVIDDNLSLNNDVVNSKNVSNTDSLVGCGNNLGLEEVVGVGVGELNNSVRDVPLWKTIEDVSLPAMPVEGEHCGSQGTGKCGNGVLKQNASDAVLGDDAGDSSECLLNMANEGELLFMDVEGKVVVVVDKDKPGDDNVDSLLLSSPCDVQGNDDADGSESQKLDVEAKLAVPSECLSAGLEVVSGSLGVSRGDQGFVSDSENDAGSSAAARSPHPEDSEGFVICMLNTEDPDIPCNDTVVESIVVSHLADLKSQHVVKEVGYSERIEPDRSLKKEAVLSQSFGAQTVRQGLGPTVNSSYPPVALGPTENPGKNSISAVSRQNNNVNVNINPSHSRLVRPTVMPASDGHLKQVVKYVDSRMLYYIVSYKQETDAPASAEVHAHVKAEEHNALSKSEAKSLSLDQEGGDIEDDDANNNDDDEIPNFSDVETMILEMDLCPMDQDTNTSKEVLRYQHEESKRTIMRLEQGAQSSMGRAITSRDAFAVLYGRILKKYIRKSKVILGRETADVHVDIDLGKEGQAAKKISRRQAIIKLEANGSFIIKNLGKRSIFLNGKEIATGQARGLSASSVIEIRGISLIFEINNRCVRRFLENLNEKL</sequence>
<dbReference type="Gramene" id="C.cajan_30315.t">
    <property type="protein sequence ID" value="C.cajan_30315.t"/>
    <property type="gene ID" value="C.cajan_30315"/>
</dbReference>